<accession>A0ABC9Z6A9</accession>
<dbReference type="Pfam" id="PF20068">
    <property type="entry name" value="Amphi-Trp"/>
    <property type="match status" value="1"/>
</dbReference>
<name>A0ABC9Z6A9_9NOCA</name>
<keyword evidence="3" id="KW-1185">Reference proteome</keyword>
<evidence type="ECO:0000313" key="3">
    <source>
        <dbReference type="Proteomes" id="UP000037179"/>
    </source>
</evidence>
<proteinExistence type="predicted"/>
<gene>
    <name evidence="2" type="ORF">NSK11_contig00212-0005</name>
</gene>
<organism evidence="2 3">
    <name type="scientific">Nocardia seriolae</name>
    <dbReference type="NCBI Taxonomy" id="37332"/>
    <lineage>
        <taxon>Bacteria</taxon>
        <taxon>Bacillati</taxon>
        <taxon>Actinomycetota</taxon>
        <taxon>Actinomycetes</taxon>
        <taxon>Mycobacteriales</taxon>
        <taxon>Nocardiaceae</taxon>
        <taxon>Nocardia</taxon>
    </lineage>
</organism>
<evidence type="ECO:0000313" key="2">
    <source>
        <dbReference type="EMBL" id="GAP33130.1"/>
    </source>
</evidence>
<sequence length="99" mass="10964">MGIWSLEPADAVRCALGMTHHKIYKDRATFDRSRLADELRRIADELDAGGVVTYGTDGNAGFIALPEEVDGKLEIERSKNEDEIRLSAELRFPAGTTEN</sequence>
<dbReference type="InterPro" id="IPR027598">
    <property type="entry name" value="Amphi-Trp_dom"/>
</dbReference>
<dbReference type="Proteomes" id="UP000037179">
    <property type="component" value="Unassembled WGS sequence"/>
</dbReference>
<reference evidence="2 3" key="2">
    <citation type="journal article" date="2016" name="Genome Announc.">
        <title>Draft Genome Sequence of Erythromycin- and Oxytetracycline-Sensitive Nocardia seriolae Strain U-1 (NBRC 110359).</title>
        <authorList>
            <person name="Imajoh M."/>
            <person name="Sukeda M."/>
            <person name="Shimizu M."/>
            <person name="Yamane J."/>
            <person name="Ohnishi K."/>
            <person name="Oshima S."/>
        </authorList>
    </citation>
    <scope>NUCLEOTIDE SEQUENCE [LARGE SCALE GENOMIC DNA]</scope>
    <source>
        <strain evidence="2 3">U-1</strain>
    </source>
</reference>
<dbReference type="EMBL" id="BBYQ01000212">
    <property type="protein sequence ID" value="GAP33130.1"/>
    <property type="molecule type" value="Genomic_DNA"/>
</dbReference>
<reference evidence="3" key="1">
    <citation type="submission" date="2015-07" db="EMBL/GenBank/DDBJ databases">
        <title>Nocardia seriolae U-1 whole genome shotgun sequence.</title>
        <authorList>
            <person name="Imajoh M."/>
            <person name="Fukumoto Y."/>
            <person name="Sukeda M."/>
            <person name="Yamane J."/>
            <person name="Yamasaki K."/>
            <person name="Shimizu M."/>
            <person name="Ohnishi K."/>
            <person name="Oshima S."/>
        </authorList>
    </citation>
    <scope>NUCLEOTIDE SEQUENCE [LARGE SCALE GENOMIC DNA]</scope>
    <source>
        <strain evidence="3">U-1</strain>
    </source>
</reference>
<comment type="caution">
    <text evidence="2">The sequence shown here is derived from an EMBL/GenBank/DDBJ whole genome shotgun (WGS) entry which is preliminary data.</text>
</comment>
<evidence type="ECO:0000259" key="1">
    <source>
        <dbReference type="Pfam" id="PF20068"/>
    </source>
</evidence>
<feature type="domain" description="Amphi-Trp" evidence="1">
    <location>
        <begin position="18"/>
        <end position="90"/>
    </location>
</feature>
<dbReference type="AlphaFoldDB" id="A0ABC9Z6A9"/>
<protein>
    <recommendedName>
        <fullName evidence="1">Amphi-Trp domain-containing protein</fullName>
    </recommendedName>
</protein>